<protein>
    <submittedName>
        <fullName evidence="2">DUF3618 domain-containing protein</fullName>
    </submittedName>
</protein>
<evidence type="ECO:0000313" key="3">
    <source>
        <dbReference type="Proteomes" id="UP000805614"/>
    </source>
</evidence>
<sequence>MTVYDARDTGRPNRPVRSRKPAAETEELRENIAHTRDELGATVAALAQKADVKGRAKDKAAQLKGNVAGRARKAASHASTPVVRRGAAVAVAGAGTGAVAWWVRQRRAARKPTKWELALQMGRQMGGKATRKRR</sequence>
<feature type="region of interest" description="Disordered" evidence="1">
    <location>
        <begin position="1"/>
        <end position="26"/>
    </location>
</feature>
<name>A0ABR7LHE2_9ACTN</name>
<feature type="compositionally biased region" description="Basic and acidic residues" evidence="1">
    <location>
        <begin position="1"/>
        <end position="11"/>
    </location>
</feature>
<keyword evidence="3" id="KW-1185">Reference proteome</keyword>
<evidence type="ECO:0000256" key="1">
    <source>
        <dbReference type="SAM" id="MobiDB-lite"/>
    </source>
</evidence>
<evidence type="ECO:0000313" key="2">
    <source>
        <dbReference type="EMBL" id="MBC6463900.1"/>
    </source>
</evidence>
<reference evidence="2 3" key="1">
    <citation type="submission" date="2020-06" db="EMBL/GenBank/DDBJ databases">
        <title>Actinomadura xiongansis sp. nov., isolated from soil of Baiyangdian.</title>
        <authorList>
            <person name="Zhang X."/>
        </authorList>
    </citation>
    <scope>NUCLEOTIDE SEQUENCE [LARGE SCALE GENOMIC DNA]</scope>
    <source>
        <strain evidence="2 3">HBUM206468</strain>
    </source>
</reference>
<organism evidence="2 3">
    <name type="scientific">Actinomadura alba</name>
    <dbReference type="NCBI Taxonomy" id="406431"/>
    <lineage>
        <taxon>Bacteria</taxon>
        <taxon>Bacillati</taxon>
        <taxon>Actinomycetota</taxon>
        <taxon>Actinomycetes</taxon>
        <taxon>Streptosporangiales</taxon>
        <taxon>Thermomonosporaceae</taxon>
        <taxon>Actinomadura</taxon>
    </lineage>
</organism>
<dbReference type="Pfam" id="PF12277">
    <property type="entry name" value="DUF3618"/>
    <property type="match status" value="1"/>
</dbReference>
<dbReference type="InterPro" id="IPR022062">
    <property type="entry name" value="DUF3618"/>
</dbReference>
<dbReference type="RefSeq" id="WP_187240839.1">
    <property type="nucleotide sequence ID" value="NZ_BAAAOK010000015.1"/>
</dbReference>
<proteinExistence type="predicted"/>
<dbReference type="EMBL" id="JABVEC010000001">
    <property type="protein sequence ID" value="MBC6463900.1"/>
    <property type="molecule type" value="Genomic_DNA"/>
</dbReference>
<gene>
    <name evidence="2" type="ORF">HKK74_00075</name>
</gene>
<dbReference type="Proteomes" id="UP000805614">
    <property type="component" value="Unassembled WGS sequence"/>
</dbReference>
<comment type="caution">
    <text evidence="2">The sequence shown here is derived from an EMBL/GenBank/DDBJ whole genome shotgun (WGS) entry which is preliminary data.</text>
</comment>
<accession>A0ABR7LHE2</accession>